<evidence type="ECO:0000313" key="2">
    <source>
        <dbReference type="EMBL" id="KAK6300879.1"/>
    </source>
</evidence>
<comment type="caution">
    <text evidence="2">The sequence shown here is derived from an EMBL/GenBank/DDBJ whole genome shotgun (WGS) entry which is preliminary data.</text>
</comment>
<dbReference type="InterPro" id="IPR003599">
    <property type="entry name" value="Ig_sub"/>
</dbReference>
<organism evidence="2 3">
    <name type="scientific">Coregonus suidteri</name>
    <dbReference type="NCBI Taxonomy" id="861788"/>
    <lineage>
        <taxon>Eukaryota</taxon>
        <taxon>Metazoa</taxon>
        <taxon>Chordata</taxon>
        <taxon>Craniata</taxon>
        <taxon>Vertebrata</taxon>
        <taxon>Euteleostomi</taxon>
        <taxon>Actinopterygii</taxon>
        <taxon>Neopterygii</taxon>
        <taxon>Teleostei</taxon>
        <taxon>Protacanthopterygii</taxon>
        <taxon>Salmoniformes</taxon>
        <taxon>Salmonidae</taxon>
        <taxon>Coregoninae</taxon>
        <taxon>Coregonus</taxon>
    </lineage>
</organism>
<dbReference type="AlphaFoldDB" id="A0AAN8KTN8"/>
<dbReference type="Gene3D" id="2.60.40.10">
    <property type="entry name" value="Immunoglobulins"/>
    <property type="match status" value="3"/>
</dbReference>
<gene>
    <name evidence="2" type="ORF">J4Q44_G00289770</name>
</gene>
<dbReference type="SUPFAM" id="SSF48726">
    <property type="entry name" value="Immunoglobulin"/>
    <property type="match status" value="3"/>
</dbReference>
<evidence type="ECO:0000313" key="3">
    <source>
        <dbReference type="Proteomes" id="UP001356427"/>
    </source>
</evidence>
<dbReference type="Pfam" id="PF13927">
    <property type="entry name" value="Ig_3"/>
    <property type="match status" value="1"/>
</dbReference>
<dbReference type="InterPro" id="IPR007110">
    <property type="entry name" value="Ig-like_dom"/>
</dbReference>
<dbReference type="EMBL" id="JAGTTL010000027">
    <property type="protein sequence ID" value="KAK6300879.1"/>
    <property type="molecule type" value="Genomic_DNA"/>
</dbReference>
<keyword evidence="3" id="KW-1185">Reference proteome</keyword>
<accession>A0AAN8KTN8</accession>
<dbReference type="SMART" id="SM00409">
    <property type="entry name" value="IG"/>
    <property type="match status" value="2"/>
</dbReference>
<dbReference type="Proteomes" id="UP001356427">
    <property type="component" value="Unassembled WGS sequence"/>
</dbReference>
<dbReference type="InterPro" id="IPR003598">
    <property type="entry name" value="Ig_sub2"/>
</dbReference>
<dbReference type="InterPro" id="IPR036179">
    <property type="entry name" value="Ig-like_dom_sf"/>
</dbReference>
<protein>
    <recommendedName>
        <fullName evidence="1">Ig-like domain-containing protein</fullName>
    </recommendedName>
</protein>
<dbReference type="PANTHER" id="PTHR46013:SF4">
    <property type="entry name" value="B-CELL RECEPTOR CD22-RELATED"/>
    <property type="match status" value="1"/>
</dbReference>
<feature type="domain" description="Ig-like" evidence="1">
    <location>
        <begin position="150"/>
        <end position="223"/>
    </location>
</feature>
<sequence length="301" mass="33039">MENYVSLSDDPDYKGRVTYRSDKRNGHTLKITDLRESDSTTYKFRLITDQTGGKYFGSPGVTLSVTDLQVKVIPATVTEGQKVTLTCSTTCILRDNPTYVWYKNGHVTNQSNSLFLNPVSSEDAGRYSCAVEGHEVLPSPEETLTVRYGPKNSSVSVSPSGKIVEGSSVTLTCSSDANPPVDKYTWYKKNGDSSPVYDNISGMAMTPTAAQTAATVDQDDVHYASIHFSRSKNQEVPLYSTVQLPQPQKQDEDVQYAAVKFNRPSAATRVHPDPNSDSYTALKMRTKGPDYDTLACEGLAQ</sequence>
<dbReference type="PROSITE" id="PS50835">
    <property type="entry name" value="IG_LIKE"/>
    <property type="match status" value="2"/>
</dbReference>
<dbReference type="Pfam" id="PF13895">
    <property type="entry name" value="Ig_2"/>
    <property type="match status" value="1"/>
</dbReference>
<feature type="domain" description="Ig-like" evidence="1">
    <location>
        <begin position="59"/>
        <end position="145"/>
    </location>
</feature>
<dbReference type="SMART" id="SM00408">
    <property type="entry name" value="IGc2"/>
    <property type="match status" value="1"/>
</dbReference>
<dbReference type="InterPro" id="IPR013783">
    <property type="entry name" value="Ig-like_fold"/>
</dbReference>
<reference evidence="2 3" key="1">
    <citation type="submission" date="2021-04" db="EMBL/GenBank/DDBJ databases">
        <authorList>
            <person name="De Guttry C."/>
            <person name="Zahm M."/>
            <person name="Klopp C."/>
            <person name="Cabau C."/>
            <person name="Louis A."/>
            <person name="Berthelot C."/>
            <person name="Parey E."/>
            <person name="Roest Crollius H."/>
            <person name="Montfort J."/>
            <person name="Robinson-Rechavi M."/>
            <person name="Bucao C."/>
            <person name="Bouchez O."/>
            <person name="Gislard M."/>
            <person name="Lluch J."/>
            <person name="Milhes M."/>
            <person name="Lampietro C."/>
            <person name="Lopez Roques C."/>
            <person name="Donnadieu C."/>
            <person name="Braasch I."/>
            <person name="Desvignes T."/>
            <person name="Postlethwait J."/>
            <person name="Bobe J."/>
            <person name="Wedekind C."/>
            <person name="Guiguen Y."/>
        </authorList>
    </citation>
    <scope>NUCLEOTIDE SEQUENCE [LARGE SCALE GENOMIC DNA]</scope>
    <source>
        <strain evidence="2">Cs_M1</strain>
        <tissue evidence="2">Blood</tissue>
    </source>
</reference>
<evidence type="ECO:0000259" key="1">
    <source>
        <dbReference type="PROSITE" id="PS50835"/>
    </source>
</evidence>
<dbReference type="PANTHER" id="PTHR46013">
    <property type="entry name" value="VASCULAR CELL ADHESION MOLECULE 1"/>
    <property type="match status" value="1"/>
</dbReference>
<name>A0AAN8KTN8_9TELE</name>
<proteinExistence type="predicted"/>